<dbReference type="GO" id="GO:0005886">
    <property type="term" value="C:plasma membrane"/>
    <property type="evidence" value="ECO:0007669"/>
    <property type="project" value="TreeGrafter"/>
</dbReference>
<dbReference type="SUPFAM" id="SSF56112">
    <property type="entry name" value="Protein kinase-like (PK-like)"/>
    <property type="match status" value="1"/>
</dbReference>
<dbReference type="GO" id="GO:0005524">
    <property type="term" value="F:ATP binding"/>
    <property type="evidence" value="ECO:0007669"/>
    <property type="project" value="UniProtKB-KW"/>
</dbReference>
<name>A0AAP0IY27_9MAGN</name>
<dbReference type="Proteomes" id="UP001417504">
    <property type="component" value="Unassembled WGS sequence"/>
</dbReference>
<evidence type="ECO:0000256" key="5">
    <source>
        <dbReference type="ARBA" id="ARBA00022840"/>
    </source>
</evidence>
<keyword evidence="2" id="KW-0808">Transferase</keyword>
<evidence type="ECO:0000313" key="7">
    <source>
        <dbReference type="EMBL" id="KAK9123987.1"/>
    </source>
</evidence>
<organism evidence="7 8">
    <name type="scientific">Stephania japonica</name>
    <dbReference type="NCBI Taxonomy" id="461633"/>
    <lineage>
        <taxon>Eukaryota</taxon>
        <taxon>Viridiplantae</taxon>
        <taxon>Streptophyta</taxon>
        <taxon>Embryophyta</taxon>
        <taxon>Tracheophyta</taxon>
        <taxon>Spermatophyta</taxon>
        <taxon>Magnoliopsida</taxon>
        <taxon>Ranunculales</taxon>
        <taxon>Menispermaceae</taxon>
        <taxon>Menispermoideae</taxon>
        <taxon>Cissampelideae</taxon>
        <taxon>Stephania</taxon>
    </lineage>
</organism>
<keyword evidence="3" id="KW-0547">Nucleotide-binding</keyword>
<comment type="caution">
    <text evidence="7">The sequence shown here is derived from an EMBL/GenBank/DDBJ whole genome shotgun (WGS) entry which is preliminary data.</text>
</comment>
<accession>A0AAP0IY27</accession>
<sequence>MKQIFSLQGRPSNGQEIAVKRLSKATVRGSEEFKNEVMLLHKLQHKNLIRLLGFCLNEL</sequence>
<dbReference type="GO" id="GO:0004674">
    <property type="term" value="F:protein serine/threonine kinase activity"/>
    <property type="evidence" value="ECO:0007669"/>
    <property type="project" value="UniProtKB-KW"/>
</dbReference>
<evidence type="ECO:0000256" key="4">
    <source>
        <dbReference type="ARBA" id="ARBA00022777"/>
    </source>
</evidence>
<evidence type="ECO:0000256" key="2">
    <source>
        <dbReference type="ARBA" id="ARBA00022679"/>
    </source>
</evidence>
<keyword evidence="4" id="KW-0418">Kinase</keyword>
<protein>
    <recommendedName>
        <fullName evidence="6">Serine-threonine/tyrosine-protein kinase catalytic domain-containing protein</fullName>
    </recommendedName>
</protein>
<evidence type="ECO:0000313" key="8">
    <source>
        <dbReference type="Proteomes" id="UP001417504"/>
    </source>
</evidence>
<keyword evidence="8" id="KW-1185">Reference proteome</keyword>
<evidence type="ECO:0000259" key="6">
    <source>
        <dbReference type="Pfam" id="PF07714"/>
    </source>
</evidence>
<dbReference type="InterPro" id="IPR011009">
    <property type="entry name" value="Kinase-like_dom_sf"/>
</dbReference>
<dbReference type="Gene3D" id="3.30.200.20">
    <property type="entry name" value="Phosphorylase Kinase, domain 1"/>
    <property type="match status" value="1"/>
</dbReference>
<dbReference type="EMBL" id="JBBNAE010000005">
    <property type="protein sequence ID" value="KAK9123987.1"/>
    <property type="molecule type" value="Genomic_DNA"/>
</dbReference>
<dbReference type="AlphaFoldDB" id="A0AAP0IY27"/>
<keyword evidence="1" id="KW-0723">Serine/threonine-protein kinase</keyword>
<dbReference type="PANTHER" id="PTHR27002">
    <property type="entry name" value="RECEPTOR-LIKE SERINE/THREONINE-PROTEIN KINASE SD1-8"/>
    <property type="match status" value="1"/>
</dbReference>
<evidence type="ECO:0000256" key="1">
    <source>
        <dbReference type="ARBA" id="ARBA00022527"/>
    </source>
</evidence>
<dbReference type="InterPro" id="IPR001245">
    <property type="entry name" value="Ser-Thr/Tyr_kinase_cat_dom"/>
</dbReference>
<dbReference type="Pfam" id="PF07714">
    <property type="entry name" value="PK_Tyr_Ser-Thr"/>
    <property type="match status" value="1"/>
</dbReference>
<feature type="domain" description="Serine-threonine/tyrosine-protein kinase catalytic" evidence="6">
    <location>
        <begin position="12"/>
        <end position="57"/>
    </location>
</feature>
<dbReference type="PANTHER" id="PTHR27002:SF1108">
    <property type="entry name" value="CYSTEINE-RICH RECEPTOR-KINASE-LIKE PROTEIN"/>
    <property type="match status" value="1"/>
</dbReference>
<evidence type="ECO:0000256" key="3">
    <source>
        <dbReference type="ARBA" id="ARBA00022741"/>
    </source>
</evidence>
<dbReference type="GO" id="GO:0042742">
    <property type="term" value="P:defense response to bacterium"/>
    <property type="evidence" value="ECO:0007669"/>
    <property type="project" value="TreeGrafter"/>
</dbReference>
<gene>
    <name evidence="7" type="ORF">Sjap_013589</name>
</gene>
<reference evidence="7 8" key="1">
    <citation type="submission" date="2024-01" db="EMBL/GenBank/DDBJ databases">
        <title>Genome assemblies of Stephania.</title>
        <authorList>
            <person name="Yang L."/>
        </authorList>
    </citation>
    <scope>NUCLEOTIDE SEQUENCE [LARGE SCALE GENOMIC DNA]</scope>
    <source>
        <strain evidence="7">QJT</strain>
        <tissue evidence="7">Leaf</tissue>
    </source>
</reference>
<proteinExistence type="predicted"/>
<keyword evidence="5" id="KW-0067">ATP-binding</keyword>